<comment type="caution">
    <text evidence="1">The sequence shown here is derived from an EMBL/GenBank/DDBJ whole genome shotgun (WGS) entry which is preliminary data.</text>
</comment>
<organism evidence="1">
    <name type="scientific">Tanacetum cinerariifolium</name>
    <name type="common">Dalmatian daisy</name>
    <name type="synonym">Chrysanthemum cinerariifolium</name>
    <dbReference type="NCBI Taxonomy" id="118510"/>
    <lineage>
        <taxon>Eukaryota</taxon>
        <taxon>Viridiplantae</taxon>
        <taxon>Streptophyta</taxon>
        <taxon>Embryophyta</taxon>
        <taxon>Tracheophyta</taxon>
        <taxon>Spermatophyta</taxon>
        <taxon>Magnoliopsida</taxon>
        <taxon>eudicotyledons</taxon>
        <taxon>Gunneridae</taxon>
        <taxon>Pentapetalae</taxon>
        <taxon>asterids</taxon>
        <taxon>campanulids</taxon>
        <taxon>Asterales</taxon>
        <taxon>Asteraceae</taxon>
        <taxon>Asteroideae</taxon>
        <taxon>Anthemideae</taxon>
        <taxon>Anthemidinae</taxon>
        <taxon>Tanacetum</taxon>
    </lineage>
</organism>
<accession>A0A6L2KBF5</accession>
<protein>
    <recommendedName>
        <fullName evidence="2">Reverse transcriptase domain-containing protein</fullName>
    </recommendedName>
</protein>
<gene>
    <name evidence="1" type="ORF">Tci_018776</name>
</gene>
<name>A0A6L2KBF5_TANCI</name>
<evidence type="ECO:0008006" key="2">
    <source>
        <dbReference type="Google" id="ProtNLM"/>
    </source>
</evidence>
<sequence length="516" mass="58439">MLSIVRLRSATVGTTTIPMAAAISAGQDTGSYMLPWEQHGTIPMAATTIEMWLPDQDTEVRSSVGKTCLGENVIEISSDKVKLCLEHEVKRRNKVVKKELIIALRGEIYFVKFIINPEEDDVEPQMGKSSRNKRKQLEKYQLIYSDMGPSMSIGTPLTQEEAEREALAINIYVRYSLLEEERPVIETLAYSDKYKKILDGICLDKMKLDRMNKEGEESIIKIKGEAISMLDHSKAEPMGLLSNVLCQVGVTTIIAKFLILPIDRDTPILVGRGFLHTCGRILNTIDNITSTFDGICHQKFRAAKTSLDIAKSDSNDEEEYAFQRNKFGAPIYGPKFAGYLNCNDPLDQSLTLQEVLNPFRKICVWKKVVSFLGSLPVALQHFKWKPDYTRCFNKKEDSDGQLWEETMMKLYIPRVTIPGAQRASMQDLYERMGSMEIRQGAIERMAYRQSYHWDSMTSIISSTYHSSSRSRMMSSVEMTQVIITPEEDIQAKGGGEEVLLVVISVKLVFGSRKFLE</sequence>
<dbReference type="AlphaFoldDB" id="A0A6L2KBF5"/>
<evidence type="ECO:0000313" key="1">
    <source>
        <dbReference type="EMBL" id="GEU46798.1"/>
    </source>
</evidence>
<proteinExistence type="predicted"/>
<dbReference type="EMBL" id="BKCJ010002178">
    <property type="protein sequence ID" value="GEU46798.1"/>
    <property type="molecule type" value="Genomic_DNA"/>
</dbReference>
<reference evidence="1" key="1">
    <citation type="journal article" date="2019" name="Sci. Rep.">
        <title>Draft genome of Tanacetum cinerariifolium, the natural source of mosquito coil.</title>
        <authorList>
            <person name="Yamashiro T."/>
            <person name="Shiraishi A."/>
            <person name="Satake H."/>
            <person name="Nakayama K."/>
        </authorList>
    </citation>
    <scope>NUCLEOTIDE SEQUENCE</scope>
</reference>